<dbReference type="PROSITE" id="PS51257">
    <property type="entry name" value="PROKAR_LIPOPROTEIN"/>
    <property type="match status" value="1"/>
</dbReference>
<protein>
    <submittedName>
        <fullName evidence="1">Uncharacterized protein</fullName>
    </submittedName>
</protein>
<name>A0A383C6Y2_9ZZZZ</name>
<feature type="non-terminal residue" evidence="1">
    <location>
        <position position="188"/>
    </location>
</feature>
<sequence length="188" mass="21385">MVPRSVIFLLAVLLTSCRNQEVLGVMEDSIFMNRIDAKEADQLTNPNHTKIKSSRILKQVEFKRYEVAEMGENYIITQPVIKHYGKTQMLVKSSQNPIGLGSEMLPYMDLADLRAFMEQYKIERSSDSPEEIYLYNWVDGAQGSMIFQTGCIVEDVPQKALAENTFSLIHLAPLKVASILYIGPFPYQ</sequence>
<evidence type="ECO:0000313" key="1">
    <source>
        <dbReference type="EMBL" id="SVE28167.1"/>
    </source>
</evidence>
<dbReference type="AlphaFoldDB" id="A0A383C6Y2"/>
<gene>
    <name evidence="1" type="ORF">METZ01_LOCUS481021</name>
</gene>
<reference evidence="1" key="1">
    <citation type="submission" date="2018-05" db="EMBL/GenBank/DDBJ databases">
        <authorList>
            <person name="Lanie J.A."/>
            <person name="Ng W.-L."/>
            <person name="Kazmierczak K.M."/>
            <person name="Andrzejewski T.M."/>
            <person name="Davidsen T.M."/>
            <person name="Wayne K.J."/>
            <person name="Tettelin H."/>
            <person name="Glass J.I."/>
            <person name="Rusch D."/>
            <person name="Podicherti R."/>
            <person name="Tsui H.-C.T."/>
            <person name="Winkler M.E."/>
        </authorList>
    </citation>
    <scope>NUCLEOTIDE SEQUENCE</scope>
</reference>
<organism evidence="1">
    <name type="scientific">marine metagenome</name>
    <dbReference type="NCBI Taxonomy" id="408172"/>
    <lineage>
        <taxon>unclassified sequences</taxon>
        <taxon>metagenomes</taxon>
        <taxon>ecological metagenomes</taxon>
    </lineage>
</organism>
<dbReference type="EMBL" id="UINC01206508">
    <property type="protein sequence ID" value="SVE28167.1"/>
    <property type="molecule type" value="Genomic_DNA"/>
</dbReference>
<proteinExistence type="predicted"/>
<accession>A0A383C6Y2</accession>